<organism evidence="1 2">
    <name type="scientific">Pedobacter frigoris</name>
    <dbReference type="NCBI Taxonomy" id="2571272"/>
    <lineage>
        <taxon>Bacteria</taxon>
        <taxon>Pseudomonadati</taxon>
        <taxon>Bacteroidota</taxon>
        <taxon>Sphingobacteriia</taxon>
        <taxon>Sphingobacteriales</taxon>
        <taxon>Sphingobacteriaceae</taxon>
        <taxon>Pedobacter</taxon>
    </lineage>
</organism>
<proteinExistence type="predicted"/>
<comment type="caution">
    <text evidence="1">The sequence shown here is derived from an EMBL/GenBank/DDBJ whole genome shotgun (WGS) entry which is preliminary data.</text>
</comment>
<name>A0A4U1CPM3_9SPHI</name>
<evidence type="ECO:0000313" key="2">
    <source>
        <dbReference type="Proteomes" id="UP000307244"/>
    </source>
</evidence>
<keyword evidence="2" id="KW-1185">Reference proteome</keyword>
<accession>A0A4U1CPM3</accession>
<dbReference type="RefSeq" id="WP_136834154.1">
    <property type="nucleotide sequence ID" value="NZ_SWBQ01000001.1"/>
</dbReference>
<protein>
    <submittedName>
        <fullName evidence="1">Uncharacterized protein</fullName>
    </submittedName>
</protein>
<dbReference type="AlphaFoldDB" id="A0A4U1CPM3"/>
<dbReference type="SUPFAM" id="SSF50998">
    <property type="entry name" value="Quinoprotein alcohol dehydrogenase-like"/>
    <property type="match status" value="1"/>
</dbReference>
<evidence type="ECO:0000313" key="1">
    <source>
        <dbReference type="EMBL" id="TKC08735.1"/>
    </source>
</evidence>
<dbReference type="Proteomes" id="UP000307244">
    <property type="component" value="Unassembled WGS sequence"/>
</dbReference>
<dbReference type="Gene3D" id="2.130.10.10">
    <property type="entry name" value="YVTN repeat-like/Quinoprotein amine dehydrogenase"/>
    <property type="match status" value="1"/>
</dbReference>
<dbReference type="OrthoDB" id="1776264at2"/>
<reference evidence="1 2" key="1">
    <citation type="submission" date="2019-04" db="EMBL/GenBank/DDBJ databases">
        <title>Pedobacter sp. RP-3-15 sp. nov., isolated from Arctic soil.</title>
        <authorList>
            <person name="Dahal R.H."/>
            <person name="Kim D.-U."/>
        </authorList>
    </citation>
    <scope>NUCLEOTIDE SEQUENCE [LARGE SCALE GENOMIC DNA]</scope>
    <source>
        <strain evidence="1 2">RP-3-15</strain>
    </source>
</reference>
<dbReference type="InterPro" id="IPR011047">
    <property type="entry name" value="Quinoprotein_ADH-like_sf"/>
</dbReference>
<sequence length="81" mass="8728">MISITLKEVWNRPVGNALVYSAPYTGSESGTVESSVVLHQGKLLFGASDGYFYVLEQHSGKVLKKINLGAPVFADITIDKA</sequence>
<dbReference type="InterPro" id="IPR015943">
    <property type="entry name" value="WD40/YVTN_repeat-like_dom_sf"/>
</dbReference>
<gene>
    <name evidence="1" type="ORF">FA047_01140</name>
</gene>
<dbReference type="EMBL" id="SWBQ01000001">
    <property type="protein sequence ID" value="TKC08735.1"/>
    <property type="molecule type" value="Genomic_DNA"/>
</dbReference>